<dbReference type="EMBL" id="JAIZAY010000011">
    <property type="protein sequence ID" value="KAJ8032946.1"/>
    <property type="molecule type" value="Genomic_DNA"/>
</dbReference>
<dbReference type="Gene3D" id="2.10.25.10">
    <property type="entry name" value="Laminin"/>
    <property type="match status" value="2"/>
</dbReference>
<dbReference type="InterPro" id="IPR036056">
    <property type="entry name" value="Fibrinogen-like_C"/>
</dbReference>
<dbReference type="GO" id="GO:0005615">
    <property type="term" value="C:extracellular space"/>
    <property type="evidence" value="ECO:0007669"/>
    <property type="project" value="TreeGrafter"/>
</dbReference>
<dbReference type="Gene3D" id="3.90.215.10">
    <property type="entry name" value="Gamma Fibrinogen, chain A, domain 1"/>
    <property type="match status" value="2"/>
</dbReference>
<dbReference type="InterPro" id="IPR050373">
    <property type="entry name" value="Fibrinogen_C-term_domain"/>
</dbReference>
<comment type="caution">
    <text evidence="3">The sequence shown here is derived from an EMBL/GenBank/DDBJ whole genome shotgun (WGS) entry which is preliminary data.</text>
</comment>
<dbReference type="CDD" id="cd19941">
    <property type="entry name" value="TIL"/>
    <property type="match status" value="1"/>
</dbReference>
<dbReference type="OrthoDB" id="7250310at2759"/>
<dbReference type="Proteomes" id="UP001152320">
    <property type="component" value="Chromosome 11"/>
</dbReference>
<feature type="chain" id="PRO_5040399721" evidence="1">
    <location>
        <begin position="26"/>
        <end position="552"/>
    </location>
</feature>
<dbReference type="SUPFAM" id="SSF56496">
    <property type="entry name" value="Fibrinogen C-terminal domain-like"/>
    <property type="match status" value="2"/>
</dbReference>
<gene>
    <name evidence="3" type="ORF">HOLleu_23043</name>
</gene>
<dbReference type="InterPro" id="IPR000742">
    <property type="entry name" value="EGF"/>
</dbReference>
<dbReference type="SUPFAM" id="SSF57567">
    <property type="entry name" value="Serine protease inhibitors"/>
    <property type="match status" value="1"/>
</dbReference>
<proteinExistence type="predicted"/>
<dbReference type="InterPro" id="IPR014716">
    <property type="entry name" value="Fibrinogen_a/b/g_C_1"/>
</dbReference>
<dbReference type="InterPro" id="IPR036084">
    <property type="entry name" value="Ser_inhib-like_sf"/>
</dbReference>
<keyword evidence="4" id="KW-1185">Reference proteome</keyword>
<dbReference type="PROSITE" id="PS01186">
    <property type="entry name" value="EGF_2"/>
    <property type="match status" value="1"/>
</dbReference>
<evidence type="ECO:0000313" key="4">
    <source>
        <dbReference type="Proteomes" id="UP001152320"/>
    </source>
</evidence>
<sequence length="552" mass="62410">MGHHFRHSSCRYFIICIWIGNFISAQTITQDSNSGSSQGHHLGSSYFFYQRPEFPRDCEEVQQQCSFQNKSGVYVIKPDGLPAPFEVVCDNTDEGGQGGWTVILRRVDGSVGTKRTWDEYKDGFGFLGSEFWLGNNKIAYLTNQKRYELRIDMVTSDGSSFHISYDKFRISDEWSGFSLTSLGVYSGTADSFTTCGRNMEFGACSCQGTCDQPEVQNRCNNDCVNGEGCFCPDGFLFQGSDCVPASECGCFVQGRGVLSQNGDVYVNADCSNRCTCSNNILTCENYGCGLNANCEERNGVRKCYCADGFEGNGLICTSTVRKDCLDLYNAGDRNNGVYTINPPGGRSFQVYCDMTTGDGGWTVFQRRKDGGTSFYRNWSSYKRGFGALTDEFWIGNDKLHTITNQKSYQLRIDMRDSAGSRYYALYTLFRVSNEGDNYRLAGLGTFSGTAGYDSMNTRRNRPFSTYDNDNELSSYNCAEKHRGGWWYGYDDGHYYYYYSYCYYWQVGSRYYYCSVSNLNGDYQGGNGQNIFWYDLPGNDCNIKFTEMKIRPV</sequence>
<dbReference type="InterPro" id="IPR002181">
    <property type="entry name" value="Fibrinogen_a/b/g_C_dom"/>
</dbReference>
<evidence type="ECO:0000313" key="3">
    <source>
        <dbReference type="EMBL" id="KAJ8032946.1"/>
    </source>
</evidence>
<protein>
    <submittedName>
        <fullName evidence="3">Fibrinogen-like protein A</fullName>
    </submittedName>
</protein>
<dbReference type="PROSITE" id="PS51406">
    <property type="entry name" value="FIBRINOGEN_C_2"/>
    <property type="match status" value="2"/>
</dbReference>
<name>A0A9Q1BUR9_HOLLE</name>
<dbReference type="NCBIfam" id="NF040941">
    <property type="entry name" value="GGGWT_bact"/>
    <property type="match status" value="2"/>
</dbReference>
<feature type="domain" description="Fibrinogen C-terminal" evidence="2">
    <location>
        <begin position="49"/>
        <end position="189"/>
    </location>
</feature>
<organism evidence="3 4">
    <name type="scientific">Holothuria leucospilota</name>
    <name type="common">Black long sea cucumber</name>
    <name type="synonym">Mertensiothuria leucospilota</name>
    <dbReference type="NCBI Taxonomy" id="206669"/>
    <lineage>
        <taxon>Eukaryota</taxon>
        <taxon>Metazoa</taxon>
        <taxon>Echinodermata</taxon>
        <taxon>Eleutherozoa</taxon>
        <taxon>Echinozoa</taxon>
        <taxon>Holothuroidea</taxon>
        <taxon>Aspidochirotacea</taxon>
        <taxon>Aspidochirotida</taxon>
        <taxon>Holothuriidae</taxon>
        <taxon>Holothuria</taxon>
    </lineage>
</organism>
<dbReference type="Pfam" id="PF00147">
    <property type="entry name" value="Fibrinogen_C"/>
    <property type="match status" value="2"/>
</dbReference>
<feature type="domain" description="Fibrinogen C-terminal" evidence="2">
    <location>
        <begin position="315"/>
        <end position="552"/>
    </location>
</feature>
<keyword evidence="1" id="KW-0732">Signal</keyword>
<evidence type="ECO:0000259" key="2">
    <source>
        <dbReference type="PROSITE" id="PS51406"/>
    </source>
</evidence>
<reference evidence="3" key="1">
    <citation type="submission" date="2021-10" db="EMBL/GenBank/DDBJ databases">
        <title>Tropical sea cucumber genome reveals ecological adaptation and Cuvierian tubules defense mechanism.</title>
        <authorList>
            <person name="Chen T."/>
        </authorList>
    </citation>
    <scope>NUCLEOTIDE SEQUENCE</scope>
    <source>
        <strain evidence="3">Nanhai2018</strain>
        <tissue evidence="3">Muscle</tissue>
    </source>
</reference>
<dbReference type="CDD" id="cd00087">
    <property type="entry name" value="FReD"/>
    <property type="match status" value="1"/>
</dbReference>
<dbReference type="PANTHER" id="PTHR19143">
    <property type="entry name" value="FIBRINOGEN/TENASCIN/ANGIOPOEITIN"/>
    <property type="match status" value="1"/>
</dbReference>
<evidence type="ECO:0000256" key="1">
    <source>
        <dbReference type="SAM" id="SignalP"/>
    </source>
</evidence>
<dbReference type="AlphaFoldDB" id="A0A9Q1BUR9"/>
<dbReference type="SMART" id="SM00186">
    <property type="entry name" value="FBG"/>
    <property type="match status" value="2"/>
</dbReference>
<accession>A0A9Q1BUR9</accession>
<feature type="signal peptide" evidence="1">
    <location>
        <begin position="1"/>
        <end position="25"/>
    </location>
</feature>